<dbReference type="PANTHER" id="PTHR43244">
    <property type="match status" value="1"/>
</dbReference>
<evidence type="ECO:0000256" key="2">
    <source>
        <dbReference type="SAM" id="MobiDB-lite"/>
    </source>
</evidence>
<reference evidence="4 5" key="1">
    <citation type="submission" date="2019-07" db="EMBL/GenBank/DDBJ databases">
        <title>New species of Amycolatopsis and Streptomyces.</title>
        <authorList>
            <person name="Duangmal K."/>
            <person name="Teo W.F.A."/>
            <person name="Lipun K."/>
        </authorList>
    </citation>
    <scope>NUCLEOTIDE SEQUENCE [LARGE SCALE GENOMIC DNA]</scope>
    <source>
        <strain evidence="4 5">JCM 30562</strain>
    </source>
</reference>
<keyword evidence="5" id="KW-1185">Reference proteome</keyword>
<dbReference type="InterPro" id="IPR050564">
    <property type="entry name" value="F420-G6PD/mer"/>
</dbReference>
<gene>
    <name evidence="4" type="ORF">FNH06_35645</name>
</gene>
<dbReference type="InterPro" id="IPR036661">
    <property type="entry name" value="Luciferase-like_sf"/>
</dbReference>
<accession>A0A557ZV05</accession>
<dbReference type="SUPFAM" id="SSF51679">
    <property type="entry name" value="Bacterial luciferase-like"/>
    <property type="match status" value="1"/>
</dbReference>
<sequence length="344" mass="37664">MPVQLFHNGRSRDSRAQGRVPRRGREVSDGGLRFGVNLMPQLWVDERVRSGRELLSHRSVLFRRMADAGIEHVMVGDHVMFHRGVGNDGLTDAASVVTATEELGVYLAVYLMVLRHPVLVARQILTVAQLAPGRLALGLGIGGDDRHEVLACGVDPRTRGRRMDESLGIVRRLLAGETVSHEGEFFSLEEARLRPEPAQPIPLVVGGRSDAALRRAGRLGDGWLGIWTSATRCAEAIAAVEQYGAEAGRGAVGWQHGMTFWCGFGADRAQARERIAPAMEGLYRTPFDKFERYIPYGRPEDVAEFVAPFVEAGCSTLNFIPFAGSDEAGVHAVAEVRKLLRSGY</sequence>
<dbReference type="Pfam" id="PF00296">
    <property type="entry name" value="Bac_luciferase"/>
    <property type="match status" value="1"/>
</dbReference>
<feature type="region of interest" description="Disordered" evidence="2">
    <location>
        <begin position="1"/>
        <end position="25"/>
    </location>
</feature>
<name>A0A557ZV05_9PSEU</name>
<protein>
    <submittedName>
        <fullName evidence="4">LLM class flavin-dependent oxidoreductase</fullName>
    </submittedName>
</protein>
<feature type="domain" description="Luciferase-like" evidence="3">
    <location>
        <begin position="60"/>
        <end position="283"/>
    </location>
</feature>
<dbReference type="OrthoDB" id="4074025at2"/>
<organism evidence="4 5">
    <name type="scientific">Amycolatopsis acidiphila</name>
    <dbReference type="NCBI Taxonomy" id="715473"/>
    <lineage>
        <taxon>Bacteria</taxon>
        <taxon>Bacillati</taxon>
        <taxon>Actinomycetota</taxon>
        <taxon>Actinomycetes</taxon>
        <taxon>Pseudonocardiales</taxon>
        <taxon>Pseudonocardiaceae</taxon>
        <taxon>Amycolatopsis</taxon>
    </lineage>
</organism>
<dbReference type="Proteomes" id="UP000318578">
    <property type="component" value="Unassembled WGS sequence"/>
</dbReference>
<dbReference type="Gene3D" id="3.20.20.30">
    <property type="entry name" value="Luciferase-like domain"/>
    <property type="match status" value="1"/>
</dbReference>
<dbReference type="PANTHER" id="PTHR43244:SF1">
    <property type="entry name" value="5,10-METHYLENETETRAHYDROMETHANOPTERIN REDUCTASE"/>
    <property type="match status" value="1"/>
</dbReference>
<evidence type="ECO:0000256" key="1">
    <source>
        <dbReference type="ARBA" id="ARBA00023002"/>
    </source>
</evidence>
<proteinExistence type="predicted"/>
<dbReference type="EMBL" id="VJZA01000111">
    <property type="protein sequence ID" value="TVT15851.1"/>
    <property type="molecule type" value="Genomic_DNA"/>
</dbReference>
<evidence type="ECO:0000313" key="4">
    <source>
        <dbReference type="EMBL" id="TVT15851.1"/>
    </source>
</evidence>
<keyword evidence="1" id="KW-0560">Oxidoreductase</keyword>
<dbReference type="AlphaFoldDB" id="A0A557ZV05"/>
<evidence type="ECO:0000259" key="3">
    <source>
        <dbReference type="Pfam" id="PF00296"/>
    </source>
</evidence>
<dbReference type="GO" id="GO:0016705">
    <property type="term" value="F:oxidoreductase activity, acting on paired donors, with incorporation or reduction of molecular oxygen"/>
    <property type="evidence" value="ECO:0007669"/>
    <property type="project" value="InterPro"/>
</dbReference>
<dbReference type="InterPro" id="IPR011251">
    <property type="entry name" value="Luciferase-like_dom"/>
</dbReference>
<evidence type="ECO:0000313" key="5">
    <source>
        <dbReference type="Proteomes" id="UP000318578"/>
    </source>
</evidence>
<comment type="caution">
    <text evidence="4">The sequence shown here is derived from an EMBL/GenBank/DDBJ whole genome shotgun (WGS) entry which is preliminary data.</text>
</comment>